<dbReference type="Pfam" id="PF02867">
    <property type="entry name" value="Ribonuc_red_lgC"/>
    <property type="match status" value="2"/>
</dbReference>
<dbReference type="InterPro" id="IPR008926">
    <property type="entry name" value="RNR_R1-su_N"/>
</dbReference>
<keyword evidence="8" id="KW-1185">Reference proteome</keyword>
<dbReference type="PANTHER" id="PTHR11573:SF6">
    <property type="entry name" value="RIBONUCLEOSIDE-DIPHOSPHATE REDUCTASE LARGE SUBUNIT"/>
    <property type="match status" value="1"/>
</dbReference>
<dbReference type="GO" id="GO:0004748">
    <property type="term" value="F:ribonucleoside-diphosphate reductase activity, thioredoxin disulfide as acceptor"/>
    <property type="evidence" value="ECO:0007669"/>
    <property type="project" value="UniProtKB-EC"/>
</dbReference>
<feature type="domain" description="Ribonucleotide reductase large subunit C-terminal" evidence="6">
    <location>
        <begin position="83"/>
        <end position="391"/>
    </location>
</feature>
<dbReference type="PRINTS" id="PR01183">
    <property type="entry name" value="RIBORDTASEM1"/>
</dbReference>
<accession>A0A2H5BPX0</accession>
<feature type="domain" description="Ribonucleotide reductase large subunit N-terminal" evidence="5">
    <location>
        <begin position="12"/>
        <end position="77"/>
    </location>
</feature>
<proteinExistence type="inferred from homology"/>
<name>A0A2H5BPX0_9CAUD</name>
<evidence type="ECO:0000256" key="1">
    <source>
        <dbReference type="ARBA" id="ARBA00010406"/>
    </source>
</evidence>
<feature type="domain" description="Ribonucleotide reductase large subunit C-terminal" evidence="6">
    <location>
        <begin position="399"/>
        <end position="557"/>
    </location>
</feature>
<comment type="similarity">
    <text evidence="1 4">Belongs to the ribonucleoside diphosphate reductase large chain family.</text>
</comment>
<evidence type="ECO:0000259" key="6">
    <source>
        <dbReference type="Pfam" id="PF02867"/>
    </source>
</evidence>
<dbReference type="EMBL" id="MG603697">
    <property type="protein sequence ID" value="AUG88380.1"/>
    <property type="molecule type" value="Genomic_DNA"/>
</dbReference>
<evidence type="ECO:0000313" key="8">
    <source>
        <dbReference type="Proteomes" id="UP000240283"/>
    </source>
</evidence>
<dbReference type="GO" id="GO:0009263">
    <property type="term" value="P:deoxyribonucleotide biosynthetic process"/>
    <property type="evidence" value="ECO:0007669"/>
    <property type="project" value="UniProtKB-KW"/>
</dbReference>
<dbReference type="PANTHER" id="PTHR11573">
    <property type="entry name" value="RIBONUCLEOSIDE-DIPHOSPHATE REDUCTASE LARGE CHAIN"/>
    <property type="match status" value="1"/>
</dbReference>
<dbReference type="Proteomes" id="UP000240283">
    <property type="component" value="Segment"/>
</dbReference>
<evidence type="ECO:0000256" key="2">
    <source>
        <dbReference type="ARBA" id="ARBA00012274"/>
    </source>
</evidence>
<dbReference type="Gene3D" id="3.20.70.20">
    <property type="match status" value="1"/>
</dbReference>
<dbReference type="GO" id="GO:0005524">
    <property type="term" value="F:ATP binding"/>
    <property type="evidence" value="ECO:0007669"/>
    <property type="project" value="InterPro"/>
</dbReference>
<dbReference type="SUPFAM" id="SSF48168">
    <property type="entry name" value="R1 subunit of ribonucleotide reductase, N-terminal domain"/>
    <property type="match status" value="1"/>
</dbReference>
<dbReference type="NCBIfam" id="NF006577">
    <property type="entry name" value="PRK09102.1"/>
    <property type="match status" value="1"/>
</dbReference>
<dbReference type="InterPro" id="IPR000788">
    <property type="entry name" value="RNR_lg_C"/>
</dbReference>
<sequence length="589" mass="65709">MEITVDLARDKLLSEQGSKLVRDYYLQDGEESPQEAFARASTFFASNEEHAQRIYDAVSNLHFMFSSPILSNAGTGNRGMPISCFLSYVPDTVEGLISHQAETSWLSILGGGVGGHWSDVRAVSDKTVGIIPFTHTIDSAMTAYKQGKTRKGAYAAYLDVSHPDIEEFITSRTPTGGDINRKNFNSHHAVNITDDFMKAVYADWDWDLVCPHGGDVRSTVKARELWESMLETRHRTGEPFLNFIDTANQHLHPVQKKLGLKVHGSNLCNEIHLATDEQRTAVCCLLSLNLEKYDEWKNSTLVEDLVEFLDNVLQYFIDNAPDCVAKAKYAAMRSRDIGIGAMGWHGYLMGKMIPFESIEAERETYKIFRRIKEAAVEKSKTLAKERGSCPDAQEVGEVARNLHLLAIAPNANSSSICNATASVEPISSNAYSHRTRAGTDLIVNKYLVDFLYSKAPKSIEMLGSTKESWVQSQIEDVIENEGSVQHLTYLTDHEKAVFKTFKEIDMHHVVSQAGIRQTFLCQGQSLNLRFDADADKGYVNSVHLSAYERGLKGLYYLRTGSVKKIDKVSSSLKDMSTEIDTNECSACHA</sequence>
<evidence type="ECO:0000259" key="5">
    <source>
        <dbReference type="Pfam" id="PF00317"/>
    </source>
</evidence>
<evidence type="ECO:0000256" key="4">
    <source>
        <dbReference type="RuleBase" id="RU003410"/>
    </source>
</evidence>
<dbReference type="InterPro" id="IPR013509">
    <property type="entry name" value="RNR_lsu_N"/>
</dbReference>
<keyword evidence="4" id="KW-0215">Deoxyribonucleotide synthesis</keyword>
<organism evidence="7 8">
    <name type="scientific">Vibrio phage Vp_R1</name>
    <dbReference type="NCBI Taxonomy" id="2059867"/>
    <lineage>
        <taxon>Viruses</taxon>
        <taxon>Duplodnaviria</taxon>
        <taxon>Heunggongvirae</taxon>
        <taxon>Uroviricota</taxon>
        <taxon>Caudoviricetes</taxon>
        <taxon>Grimontviridae</taxon>
        <taxon>Dalianvirus</taxon>
        <taxon>Dalianvirus R1</taxon>
    </lineage>
</organism>
<comment type="catalytic activity">
    <reaction evidence="4">
        <text>a 2'-deoxyribonucleoside 5'-diphosphate + [thioredoxin]-disulfide + H2O = a ribonucleoside 5'-diphosphate + [thioredoxin]-dithiol</text>
        <dbReference type="Rhea" id="RHEA:23252"/>
        <dbReference type="Rhea" id="RHEA-COMP:10698"/>
        <dbReference type="Rhea" id="RHEA-COMP:10700"/>
        <dbReference type="ChEBI" id="CHEBI:15377"/>
        <dbReference type="ChEBI" id="CHEBI:29950"/>
        <dbReference type="ChEBI" id="CHEBI:50058"/>
        <dbReference type="ChEBI" id="CHEBI:57930"/>
        <dbReference type="ChEBI" id="CHEBI:73316"/>
        <dbReference type="EC" id="1.17.4.1"/>
    </reaction>
</comment>
<gene>
    <name evidence="7" type="ORF">VPR_016</name>
</gene>
<dbReference type="UniPathway" id="UPA00326"/>
<protein>
    <recommendedName>
        <fullName evidence="2 4">Ribonucleoside-diphosphate reductase</fullName>
        <ecNumber evidence="2 4">1.17.4.1</ecNumber>
    </recommendedName>
</protein>
<dbReference type="SUPFAM" id="SSF51998">
    <property type="entry name" value="PFL-like glycyl radical enzymes"/>
    <property type="match status" value="1"/>
</dbReference>
<reference evidence="7 8" key="1">
    <citation type="submission" date="2017-12" db="EMBL/GenBank/DDBJ databases">
        <title>Genomic analysis of a novel phage Vp_R1 lytic to Vibrio parahaemolyticus.</title>
        <authorList>
            <person name="Ren H."/>
            <person name="Li Z."/>
        </authorList>
    </citation>
    <scope>NUCLEOTIDE SEQUENCE [LARGE SCALE GENOMIC DNA]</scope>
</reference>
<evidence type="ECO:0000313" key="7">
    <source>
        <dbReference type="EMBL" id="AUG88380.1"/>
    </source>
</evidence>
<dbReference type="InterPro" id="IPR039718">
    <property type="entry name" value="Rrm1"/>
</dbReference>
<dbReference type="EC" id="1.17.4.1" evidence="2 4"/>
<comment type="function">
    <text evidence="4">Provides the precursors necessary for DNA synthesis. Catalyzes the biosynthesis of deoxyribonucleotides from the corresponding ribonucleotides.</text>
</comment>
<dbReference type="Pfam" id="PF00317">
    <property type="entry name" value="Ribonuc_red_lgN"/>
    <property type="match status" value="1"/>
</dbReference>
<evidence type="ECO:0000256" key="3">
    <source>
        <dbReference type="ARBA" id="ARBA00023002"/>
    </source>
</evidence>
<keyword evidence="3 4" id="KW-0560">Oxidoreductase</keyword>